<feature type="compositionally biased region" description="Basic and acidic residues" evidence="1">
    <location>
        <begin position="1"/>
        <end position="11"/>
    </location>
</feature>
<evidence type="ECO:0000313" key="3">
    <source>
        <dbReference type="Proteomes" id="UP000317940"/>
    </source>
</evidence>
<dbReference type="Proteomes" id="UP000317940">
    <property type="component" value="Unassembled WGS sequence"/>
</dbReference>
<dbReference type="EMBL" id="VIWT01000007">
    <property type="protein sequence ID" value="TWF71817.1"/>
    <property type="molecule type" value="Genomic_DNA"/>
</dbReference>
<gene>
    <name evidence="2" type="ORF">FHX73_1714</name>
</gene>
<sequence>MISANRPEHPAEPPVGVGDLVKDARGRERVVTDMRCGLPILRRRYGGEPDGQPADPTTLTVIARRGDWD</sequence>
<evidence type="ECO:0000313" key="2">
    <source>
        <dbReference type="EMBL" id="TWF71817.1"/>
    </source>
</evidence>
<accession>A0A561SAE7</accession>
<keyword evidence="3" id="KW-1185">Reference proteome</keyword>
<proteinExistence type="predicted"/>
<dbReference type="AlphaFoldDB" id="A0A561SAE7"/>
<name>A0A561SAE7_9ACTN</name>
<comment type="caution">
    <text evidence="2">The sequence shown here is derived from an EMBL/GenBank/DDBJ whole genome shotgun (WGS) entry which is preliminary data.</text>
</comment>
<protein>
    <submittedName>
        <fullName evidence="2">Uncharacterized protein</fullName>
    </submittedName>
</protein>
<reference evidence="2 3" key="1">
    <citation type="submission" date="2019-06" db="EMBL/GenBank/DDBJ databases">
        <title>Sequencing the genomes of 1000 actinobacteria strains.</title>
        <authorList>
            <person name="Klenk H.-P."/>
        </authorList>
    </citation>
    <scope>NUCLEOTIDE SEQUENCE [LARGE SCALE GENOMIC DNA]</scope>
    <source>
        <strain evidence="2 3">DSM 44826</strain>
    </source>
</reference>
<feature type="region of interest" description="Disordered" evidence="1">
    <location>
        <begin position="1"/>
        <end position="20"/>
    </location>
</feature>
<dbReference type="RefSeq" id="WP_246214227.1">
    <property type="nucleotide sequence ID" value="NZ_BAAAMZ010000001.1"/>
</dbReference>
<organism evidence="2 3">
    <name type="scientific">Kitasatospora viridis</name>
    <dbReference type="NCBI Taxonomy" id="281105"/>
    <lineage>
        <taxon>Bacteria</taxon>
        <taxon>Bacillati</taxon>
        <taxon>Actinomycetota</taxon>
        <taxon>Actinomycetes</taxon>
        <taxon>Kitasatosporales</taxon>
        <taxon>Streptomycetaceae</taxon>
        <taxon>Kitasatospora</taxon>
    </lineage>
</organism>
<evidence type="ECO:0000256" key="1">
    <source>
        <dbReference type="SAM" id="MobiDB-lite"/>
    </source>
</evidence>